<dbReference type="PANTHER" id="PTHR11818:SF2">
    <property type="entry name" value="BETA_GAMMA CRYSTALLIN DOMAIN-CONTAINING PROTEIN 1"/>
    <property type="match status" value="1"/>
</dbReference>
<dbReference type="SUPFAM" id="SSF50370">
    <property type="entry name" value="Ricin B-like lectins"/>
    <property type="match status" value="1"/>
</dbReference>
<feature type="compositionally biased region" description="Acidic residues" evidence="3">
    <location>
        <begin position="540"/>
        <end position="550"/>
    </location>
</feature>
<feature type="region of interest" description="Disordered" evidence="3">
    <location>
        <begin position="2255"/>
        <end position="2276"/>
    </location>
</feature>
<comment type="similarity">
    <text evidence="1">Belongs to the beta/gamma-crystallin family.</text>
</comment>
<evidence type="ECO:0000313" key="6">
    <source>
        <dbReference type="RefSeq" id="XP_017331138.1"/>
    </source>
</evidence>
<dbReference type="GeneID" id="108269693"/>
<dbReference type="Pfam" id="PF00030">
    <property type="entry name" value="Crystall"/>
    <property type="match status" value="6"/>
</dbReference>
<feature type="compositionally biased region" description="Basic and acidic residues" evidence="3">
    <location>
        <begin position="1021"/>
        <end position="1034"/>
    </location>
</feature>
<organism evidence="5 6">
    <name type="scientific">Ictalurus punctatus</name>
    <name type="common">Channel catfish</name>
    <name type="synonym">Silurus punctatus</name>
    <dbReference type="NCBI Taxonomy" id="7998"/>
    <lineage>
        <taxon>Eukaryota</taxon>
        <taxon>Metazoa</taxon>
        <taxon>Chordata</taxon>
        <taxon>Craniata</taxon>
        <taxon>Vertebrata</taxon>
        <taxon>Euteleostomi</taxon>
        <taxon>Actinopterygii</taxon>
        <taxon>Neopterygii</taxon>
        <taxon>Teleostei</taxon>
        <taxon>Ostariophysi</taxon>
        <taxon>Siluriformes</taxon>
        <taxon>Ictaluridae</taxon>
        <taxon>Ictalurus</taxon>
    </lineage>
</organism>
<feature type="domain" description="Beta/gamma crystallin 'Greek key'" evidence="4">
    <location>
        <begin position="2231"/>
        <end position="2289"/>
    </location>
</feature>
<feature type="compositionally biased region" description="Basic and acidic residues" evidence="3">
    <location>
        <begin position="762"/>
        <end position="778"/>
    </location>
</feature>
<feature type="compositionally biased region" description="Polar residues" evidence="3">
    <location>
        <begin position="155"/>
        <end position="170"/>
    </location>
</feature>
<feature type="compositionally biased region" description="Polar residues" evidence="3">
    <location>
        <begin position="1349"/>
        <end position="1364"/>
    </location>
</feature>
<dbReference type="InterPro" id="IPR050252">
    <property type="entry name" value="Beta/Gamma-Crystallin"/>
</dbReference>
<dbReference type="Pfam" id="PF00652">
    <property type="entry name" value="Ricin_B_lectin"/>
    <property type="match status" value="1"/>
</dbReference>
<feature type="region of interest" description="Disordered" evidence="3">
    <location>
        <begin position="310"/>
        <end position="401"/>
    </location>
</feature>
<feature type="compositionally biased region" description="Basic residues" evidence="3">
    <location>
        <begin position="956"/>
        <end position="966"/>
    </location>
</feature>
<feature type="compositionally biased region" description="Polar residues" evidence="3">
    <location>
        <begin position="1840"/>
        <end position="1849"/>
    </location>
</feature>
<feature type="domain" description="Beta/gamma crystallin 'Greek key'" evidence="4">
    <location>
        <begin position="2471"/>
        <end position="2515"/>
    </location>
</feature>
<keyword evidence="5" id="KW-1185">Reference proteome</keyword>
<feature type="compositionally biased region" description="Polar residues" evidence="3">
    <location>
        <begin position="1858"/>
        <end position="1903"/>
    </location>
</feature>
<proteinExistence type="inferred from homology"/>
<dbReference type="SMART" id="SM00458">
    <property type="entry name" value="RICIN"/>
    <property type="match status" value="1"/>
</dbReference>
<feature type="compositionally biased region" description="Low complexity" evidence="3">
    <location>
        <begin position="1672"/>
        <end position="1685"/>
    </location>
</feature>
<feature type="domain" description="Beta/gamma crystallin 'Greek key'" evidence="4">
    <location>
        <begin position="2290"/>
        <end position="2332"/>
    </location>
</feature>
<dbReference type="Gene3D" id="2.80.10.50">
    <property type="match status" value="1"/>
</dbReference>
<feature type="domain" description="Beta/gamma crystallin 'Greek key'" evidence="4">
    <location>
        <begin position="2562"/>
        <end position="2603"/>
    </location>
</feature>
<dbReference type="PANTHER" id="PTHR11818">
    <property type="entry name" value="BETA/GAMMA CRYSTALLIN"/>
    <property type="match status" value="1"/>
</dbReference>
<feature type="compositionally biased region" description="Polar residues" evidence="3">
    <location>
        <begin position="1376"/>
        <end position="1386"/>
    </location>
</feature>
<dbReference type="PROSITE" id="PS50915">
    <property type="entry name" value="CRYSTALLIN_BETA_GAMMA"/>
    <property type="match status" value="8"/>
</dbReference>
<feature type="compositionally biased region" description="Basic and acidic residues" evidence="3">
    <location>
        <begin position="1139"/>
        <end position="1170"/>
    </location>
</feature>
<dbReference type="Gene3D" id="2.60.20.10">
    <property type="entry name" value="Crystallins"/>
    <property type="match status" value="6"/>
</dbReference>
<feature type="region of interest" description="Disordered" evidence="3">
    <location>
        <begin position="480"/>
        <end position="1717"/>
    </location>
</feature>
<feature type="domain" description="Beta/gamma crystallin 'Greek key'" evidence="4">
    <location>
        <begin position="2032"/>
        <end position="2071"/>
    </location>
</feature>
<feature type="compositionally biased region" description="Low complexity" evidence="3">
    <location>
        <begin position="874"/>
        <end position="884"/>
    </location>
</feature>
<dbReference type="Proteomes" id="UP000221080">
    <property type="component" value="Chromosome 9"/>
</dbReference>
<feature type="compositionally biased region" description="Basic and acidic residues" evidence="3">
    <location>
        <begin position="1692"/>
        <end position="1704"/>
    </location>
</feature>
<sequence length="2740" mass="298071">MSAPKTSTFKKIFLKSKSQEKEDREKWESLPSARAEASSPTSPSEKKKKKRFGSWRSKKKPESFNNNSSSIEQLDFTSSHMSFDQISIRTEDLTMSDSWSIAPSECASVISLNLSPSEPVSPPPRHRKNSEEKGGGVLNRVTTFLFSKKRRSRTSSDGTEDNVSPLSSPGKSAGVRQASTEGEEVERGFFSDKGSPSVQSVASVLADGGDLPFADSDGSGSVRNLAVAPKRKGEQGAEPLVAEASKKLQVFLREISVSDEGPEIQITQKTIKQCTEISVKDGSEPKSPDVKKSVLKPVVGGLGNYSALAGVTLSSKSRSESSESDRGSTESMGKKTSSRRRSRKLSSGSQEPLSPIKPSSPEAENGSAQASPSPMQIHKAVWVETHLEEEGSESSSLGQVTPVRQSPVLGLRAPLVAQEVQDSGSDSSVYQDAPEAKTEDEPDTKKNVTSEETKTEKRRSVKLSTSEKFFAKRVWLNSQSSLDGELEDATADGNSQSKQKSEVRILPSVKNVSVEIKKPDRQSYDSISESSDAFVKEDANTEQELDDDDVERPSEVPNNITDPGEDSPDMSGYKGQVRVTSPGVSNRQSSAAASKRVDKASSGTNGATAGKGPGPPVAPKTKASAGRVTSHIEATKAESTRKPAQNVAEKKQSKSPSTKDQPNVLVKPADKSKIPKKTPPEILPKPSKTLSASASPDVSVSSPVPPRERSRSSSSNSAAKLQSPPSPSGKSETGSPVTDEATVPAVDVEPSEAPKPRHTREPKKGKDSKCVNTEEKAEQPASPSGFEDTKETSEFKAGARSKTQPQTPNETPPKSRPVKLTVSKSAKVVSKTEMDNKPRTPSEAEQPEKSSAKDTATNETRVIGPKSPKKPKAEASPTGSRLPRLSPPSAPKRPTEDQFDYGEDDSHKQPSLSDAKPRNDDSSSDSGPLSPGRPTERDQAAGNAVAKASPETKPSPHVKRPTKLKSRRELEQPKVELAADSPTLLREKQSASMETTENFADLEISASQVFDEDEDEAGVTRVKDRSVNLEKDRQSASVKIAEPTADLRTPPRALGREKDVAEDAQDATAESAERTVDLKTPPETSKKEKDQAAADSKTPARASKRKTDKPETVPSVDDKIEEPKTDLKLTPEAGQKAVKAKEKAVEQTADLKKPPEILIKETQAQERTTELKTPSRVSESKTEKAEKVQSTDKTKDHSADQVSEQKTDKAEESPREDVKAVENKVDFEAQPKISKQKANKGKGVSCISEFPPSQTPKQEVADANELQTASVKSEDQTKADPNVPPRESAEKIAVETQPEAANDSELTKPLDIGTHQAKPDLIVKETLPVADKETVTPETVDEMPIEATASVQEETNELTAQPKVSKQKVKKGEEASLTSDPTPSQTRKQEVADASKSQDASVKSEDQTKADPNVPPRASDQVSTEKIAVETQPEAAGNASQLTKPPDIGLHQAKPELIVKETLPVADKETVTPETVDEMPIEATASVQEETEDLRSGNVEKSVAAQVTQDAVKSSAKSESGGRNGMAMNGLAVNALSKTTEEAGHKEAEVPASARNRKDEPKAFKSSNTEVPPVAHDGFTSPASGSVREDVRMKPEHFKNGKLSPDQKAERPKATEQLTSQMEKMTKVKKPSTTNQKHLPDPTKSQNSPDSEKRPPPSNNTSPKMAAQDFLRVSNNRSRNESPSSWLDVDQGFEKKHNKTERNMDCSASDESLLDTSDDSEDFIRKIKELCSPFSFPPKKHGQSRMISPPFALPAIKEDHFEKTFDPKEFKFGIRKNMGPKDPSPAMLIKKKSEEVRNKQLSKRKGTEDSMIFKALASKRGQDKNEEEKTTENKEDGDQQDNAESSGKLSSRLERMSILSNLSSKNLRRPQTQPEAVPNGTVSPTVSQQAPAAGGTNNMTTSEVVPPAQVEGNSTDLVVPPGVPVDSPKSPPTPSLPNFSEIKLPDFLGKYLKMDQESSVPSGSQNPVTPSLFPAIQTEVGSGVSDTETGLKTFPEPPAPVFPPKPLEQQTKLPSPTHTQITTIRGFHKRPGKLVIFQQAQFGGEAYEVFRDVDDATTLQLSPVISLKAVRGCWLLYEKPGFQGRVVALEEGPTELANEWAEPEPDQEVGPDEIPVPTKPMVIGSIRLAVRDYNLPKIEIFSEPNGMGRLSSFCDDIIELGSFGRPHSAGSIKVHSGVWLVFSEPDFQGLLSVLIVGEYPCPESWGFPDPFVGSLRPLKMGGIKVENPHEVRAVLYEEPLFQGAGVEIDAGVYDVSEEDEEEKKENGDEGENAVQEKKPTTIGSLKILNGLWVGYTEPGFEGRQYVLEEGEYVDCSDWGDFGDTLRSLRPIYSDFVSPQLKLFSECDFSERSLTADLLVPVMVMEETAYGSKTQSAEVLSGVWVVFEDPAFSGEVYVLEKGLYSSPEDWGGRNHKISSIQPVFLDQTVGLPRFKVQLFSEPGFLGDVLVLEESSPFFPDGFCLRSCKVLAGSWVAFEGPQFTENMYVLEQGDYCNTAAMGGVTTDCTIQSLHTIGHEFSLPSVTLFCKPCFRGRKAVLTDGSCNLSSGGIDGRSQSVVVNGGMWVFYEGKNFHGRQLLLQPSEIGDWRKFSGWKQIGSLRPLIQKPVYFRLRSAETGCVMSLYGSLDDIKLLRVQVLEENGGDEQVWLYQHGLLRCKMLEDCCLEPSAGMMMPGCRLSISPELGNDNQFWNITADGLIHANLKPDLVLEVKGGQQYDKNQVILNSVDVQKTNQRWTVEIL</sequence>
<feature type="compositionally biased region" description="Basic and acidic residues" evidence="3">
    <location>
        <begin position="1178"/>
        <end position="1229"/>
    </location>
</feature>
<feature type="domain" description="Beta/gamma crystallin 'Greek key'" evidence="4">
    <location>
        <begin position="2381"/>
        <end position="2423"/>
    </location>
</feature>
<reference evidence="5" key="1">
    <citation type="journal article" date="2016" name="Nat. Commun.">
        <title>The channel catfish genome sequence provides insights into the evolution of scale formation in teleosts.</title>
        <authorList>
            <person name="Liu Z."/>
            <person name="Liu S."/>
            <person name="Yao J."/>
            <person name="Bao L."/>
            <person name="Zhang J."/>
            <person name="Li Y."/>
            <person name="Jiang C."/>
            <person name="Sun L."/>
            <person name="Wang R."/>
            <person name="Zhang Y."/>
            <person name="Zhou T."/>
            <person name="Zeng Q."/>
            <person name="Fu Q."/>
            <person name="Gao S."/>
            <person name="Li N."/>
            <person name="Koren S."/>
            <person name="Jiang Y."/>
            <person name="Zimin A."/>
            <person name="Xu P."/>
            <person name="Phillippy A.M."/>
            <person name="Geng X."/>
            <person name="Song L."/>
            <person name="Sun F."/>
            <person name="Li C."/>
            <person name="Wang X."/>
            <person name="Chen A."/>
            <person name="Jin Y."/>
            <person name="Yuan Z."/>
            <person name="Yang Y."/>
            <person name="Tan S."/>
            <person name="Peatman E."/>
            <person name="Lu J."/>
            <person name="Qin Z."/>
            <person name="Dunham R."/>
            <person name="Li Z."/>
            <person name="Sonstegard T."/>
            <person name="Feng J."/>
            <person name="Danzmann R.G."/>
            <person name="Schroeder S."/>
            <person name="Scheffler B."/>
            <person name="Duke M.V."/>
            <person name="Ballard L."/>
            <person name="Kucuktas H."/>
            <person name="Kaltenboeck L."/>
            <person name="Liu H."/>
            <person name="Armbruster J."/>
            <person name="Xie Y."/>
            <person name="Kirby M.L."/>
            <person name="Tian Y."/>
            <person name="Flanagan M.E."/>
            <person name="Mu W."/>
            <person name="Waldbieser G.C."/>
        </authorList>
    </citation>
    <scope>NUCLEOTIDE SEQUENCE [LARGE SCALE GENOMIC DNA]</scope>
    <source>
        <strain evidence="5">SDA103</strain>
    </source>
</reference>
<dbReference type="InterPro" id="IPR011024">
    <property type="entry name" value="G_crystallin-like"/>
</dbReference>
<feature type="compositionally biased region" description="Basic and acidic residues" evidence="3">
    <location>
        <begin position="434"/>
        <end position="455"/>
    </location>
</feature>
<gene>
    <name evidence="6" type="primary">crybg1a</name>
</gene>
<feature type="compositionally biased region" description="Basic and acidic residues" evidence="3">
    <location>
        <begin position="1108"/>
        <end position="1129"/>
    </location>
</feature>
<feature type="domain" description="Beta/gamma crystallin 'Greek key'" evidence="4">
    <location>
        <begin position="2177"/>
        <end position="2219"/>
    </location>
</feature>
<dbReference type="STRING" id="7998.ENSIPUP00000025021"/>
<feature type="compositionally biased region" description="Basic and acidic residues" evidence="3">
    <location>
        <begin position="1820"/>
        <end position="1837"/>
    </location>
</feature>
<keyword evidence="2" id="KW-0677">Repeat</keyword>
<dbReference type="SMART" id="SM00247">
    <property type="entry name" value="XTALbg"/>
    <property type="match status" value="6"/>
</dbReference>
<feature type="compositionally biased region" description="Basic and acidic residues" evidence="3">
    <location>
        <begin position="17"/>
        <end position="28"/>
    </location>
</feature>
<feature type="compositionally biased region" description="Basic and acidic residues" evidence="3">
    <location>
        <begin position="317"/>
        <end position="328"/>
    </location>
</feature>
<feature type="compositionally biased region" description="Basic and acidic residues" evidence="3">
    <location>
        <begin position="1587"/>
        <end position="1614"/>
    </location>
</feature>
<feature type="compositionally biased region" description="Basic residues" evidence="3">
    <location>
        <begin position="46"/>
        <end position="59"/>
    </location>
</feature>
<dbReference type="OrthoDB" id="9895617at2759"/>
<evidence type="ECO:0000259" key="4">
    <source>
        <dbReference type="PROSITE" id="PS50915"/>
    </source>
</evidence>
<feature type="compositionally biased region" description="Basic and acidic residues" evidence="3">
    <location>
        <begin position="830"/>
        <end position="852"/>
    </location>
</feature>
<reference evidence="6" key="2">
    <citation type="submission" date="2025-08" db="UniProtKB">
        <authorList>
            <consortium name="RefSeq"/>
        </authorList>
    </citation>
    <scope>IDENTIFICATION</scope>
    <source>
        <tissue evidence="6">Blood</tissue>
    </source>
</reference>
<dbReference type="KEGG" id="ipu:108269693"/>
<feature type="compositionally biased region" description="Low complexity" evidence="3">
    <location>
        <begin position="691"/>
        <end position="702"/>
    </location>
</feature>
<dbReference type="SUPFAM" id="SSF49695">
    <property type="entry name" value="gamma-Crystallin-like"/>
    <property type="match status" value="3"/>
</dbReference>
<protein>
    <submittedName>
        <fullName evidence="6">Beta/gamma crystallin domain-containing protein 1 isoform X1</fullName>
    </submittedName>
</protein>
<dbReference type="CTD" id="556848"/>
<evidence type="ECO:0000256" key="2">
    <source>
        <dbReference type="ARBA" id="ARBA00022737"/>
    </source>
</evidence>
<evidence type="ECO:0000313" key="5">
    <source>
        <dbReference type="Proteomes" id="UP000221080"/>
    </source>
</evidence>
<dbReference type="InterPro" id="IPR001064">
    <property type="entry name" value="Beta/gamma_crystallin"/>
</dbReference>
<name>A0A2D0RKU4_ICTPU</name>
<feature type="compositionally biased region" description="Polar residues" evidence="3">
    <location>
        <begin position="63"/>
        <end position="76"/>
    </location>
</feature>
<feature type="compositionally biased region" description="Basic and acidic residues" evidence="3">
    <location>
        <begin position="1539"/>
        <end position="1549"/>
    </location>
</feature>
<dbReference type="InterPro" id="IPR035992">
    <property type="entry name" value="Ricin_B-like_lectins"/>
</dbReference>
<evidence type="ECO:0000256" key="3">
    <source>
        <dbReference type="SAM" id="MobiDB-lite"/>
    </source>
</evidence>
<dbReference type="RefSeq" id="XP_017331138.1">
    <property type="nucleotide sequence ID" value="XM_017475649.3"/>
</dbReference>
<feature type="compositionally biased region" description="Polar residues" evidence="3">
    <location>
        <begin position="578"/>
        <end position="592"/>
    </location>
</feature>
<feature type="compositionally biased region" description="Polar residues" evidence="3">
    <location>
        <begin position="420"/>
        <end position="430"/>
    </location>
</feature>
<feature type="domain" description="Beta/gamma crystallin 'Greek key'" evidence="4">
    <location>
        <begin position="2072"/>
        <end position="2130"/>
    </location>
</feature>
<feature type="region of interest" description="Disordered" evidence="3">
    <location>
        <begin position="1772"/>
        <end position="1941"/>
    </location>
</feature>
<feature type="region of interest" description="Disordered" evidence="3">
    <location>
        <begin position="113"/>
        <end position="222"/>
    </location>
</feature>
<dbReference type="PROSITE" id="PS50231">
    <property type="entry name" value="RICIN_B_LECTIN"/>
    <property type="match status" value="1"/>
</dbReference>
<accession>A0A2D0RKU4</accession>
<evidence type="ECO:0000256" key="1">
    <source>
        <dbReference type="ARBA" id="ARBA00009646"/>
    </source>
</evidence>
<feature type="region of interest" description="Disordered" evidence="3">
    <location>
        <begin position="1"/>
        <end position="76"/>
    </location>
</feature>
<dbReference type="InterPro" id="IPR000772">
    <property type="entry name" value="Ricin_B_lectin"/>
</dbReference>
<feature type="compositionally biased region" description="Polar residues" evidence="3">
    <location>
        <begin position="1631"/>
        <end position="1649"/>
    </location>
</feature>
<feature type="region of interest" description="Disordered" evidence="3">
    <location>
        <begin position="414"/>
        <end position="463"/>
    </location>
</feature>
<feature type="compositionally biased region" description="Low complexity" evidence="3">
    <location>
        <begin position="31"/>
        <end position="43"/>
    </location>
</feature>
<feature type="compositionally biased region" description="Polar residues" evidence="3">
    <location>
        <begin position="1505"/>
        <end position="1518"/>
    </location>
</feature>